<sequence length="313" mass="35190">MELVSDFRQLCHGISFSEHEPAPMLRLRQAANWRTEYLEPNRVLSLEIGDLKFCLGYVTMNKDGSRNTLPCPKTKALRTGTQCDRCRRMDQTKFMHHFHKTGEAPEGLRKYLEQPHFLYIASFAHGVTKVGTTSTQSKWSRLAQQGAVIARYVARASDGAAIRILEDLVTEHVGLSQQVRQKSKIKGLSSWELDYAQLDAINSEAAERAREFLGSQRGLDTYGVELRDELWQQPSFAKPVIEAWDSRSLHAWSSALSGSTVNLRIRGVLGQSILADSGENTTLRLLDAAELKTRAVAVIEQHGDFKEEQSALF</sequence>
<proteinExistence type="predicted"/>
<dbReference type="RefSeq" id="WP_102597327.1">
    <property type="nucleotide sequence ID" value="NZ_JBQDUD010000007.1"/>
</dbReference>
<comment type="caution">
    <text evidence="1">The sequence shown here is derived from an EMBL/GenBank/DDBJ whole genome shotgun (WGS) entry which is preliminary data.</text>
</comment>
<evidence type="ECO:0000313" key="2">
    <source>
        <dbReference type="Proteomes" id="UP000235739"/>
    </source>
</evidence>
<dbReference type="InterPro" id="IPR021246">
    <property type="entry name" value="DUF2797"/>
</dbReference>
<organism evidence="1 2">
    <name type="scientific">Glutamicibacter arilaitensis</name>
    <dbReference type="NCBI Taxonomy" id="256701"/>
    <lineage>
        <taxon>Bacteria</taxon>
        <taxon>Bacillati</taxon>
        <taxon>Actinomycetota</taxon>
        <taxon>Actinomycetes</taxon>
        <taxon>Micrococcales</taxon>
        <taxon>Micrococcaceae</taxon>
        <taxon>Glutamicibacter</taxon>
    </lineage>
</organism>
<reference evidence="1 2" key="1">
    <citation type="journal article" date="2017" name="Elife">
        <title>Extensive horizontal gene transfer in cheese-associated bacteria.</title>
        <authorList>
            <person name="Bonham K.S."/>
            <person name="Wolfe B.E."/>
            <person name="Dutton R.J."/>
        </authorList>
    </citation>
    <scope>NUCLEOTIDE SEQUENCE [LARGE SCALE GENOMIC DNA]</scope>
    <source>
        <strain evidence="1 2">JB182</strain>
    </source>
</reference>
<dbReference type="AlphaFoldDB" id="A0A2N7S2F4"/>
<name>A0A2N7S2F4_9MICC</name>
<evidence type="ECO:0000313" key="1">
    <source>
        <dbReference type="EMBL" id="PMQ20297.1"/>
    </source>
</evidence>
<dbReference type="Pfam" id="PF10977">
    <property type="entry name" value="DUF2797"/>
    <property type="match status" value="1"/>
</dbReference>
<dbReference type="Proteomes" id="UP000235739">
    <property type="component" value="Unassembled WGS sequence"/>
</dbReference>
<protein>
    <recommendedName>
        <fullName evidence="3">DUF2797 domain-containing protein</fullName>
    </recommendedName>
</protein>
<dbReference type="EMBL" id="PNQX01000001">
    <property type="protein sequence ID" value="PMQ20297.1"/>
    <property type="molecule type" value="Genomic_DNA"/>
</dbReference>
<gene>
    <name evidence="1" type="ORF">CIK84_01360</name>
</gene>
<accession>A0A2N7S2F4</accession>
<evidence type="ECO:0008006" key="3">
    <source>
        <dbReference type="Google" id="ProtNLM"/>
    </source>
</evidence>